<keyword evidence="6" id="KW-1185">Reference proteome</keyword>
<proteinExistence type="predicted"/>
<dbReference type="SUPFAM" id="SSF54928">
    <property type="entry name" value="RNA-binding domain, RBD"/>
    <property type="match status" value="1"/>
</dbReference>
<name>A0A7M7MZW3_STRPU</name>
<dbReference type="OMA" id="RINTEHT"/>
<dbReference type="KEGG" id="spu:575560"/>
<dbReference type="OrthoDB" id="410044at2759"/>
<dbReference type="CDD" id="cd12639">
    <property type="entry name" value="RRM3_CELF3_4_5_6"/>
    <property type="match status" value="1"/>
</dbReference>
<dbReference type="PROSITE" id="PS50102">
    <property type="entry name" value="RRM"/>
    <property type="match status" value="2"/>
</dbReference>
<dbReference type="AlphaFoldDB" id="A0A7M7MZW3"/>
<sequence length="427" mass="45729">MTRALQVKPADSESRGEDRKLFVGMLNKAQTEEEVRAMFTHFGKIDECTILKDPNGISRGCAFVKFSTRKEAVGAINSINMSQVSNGMNTLSLHNQANPNLVVKFADTEKERQLRRMQQMSNSMGLFNQMAVSSPISLYGGYQVNTQQMLQQQAALMAHQSSAAYMNPMAALSAAQQMNQMNAVAANGFPAGTTGTIPTSGEHLLGMEGIDPALTSCLFTVPAPGAGQSAVNCAVSTPTLSSPTMPTYTLAAQTNGQADTLYTNGLQYPGEYAAANQAAVAAAATAVATDPLQQAYTGMQQYAATYPAAFGGLTQGFATTAAQQPVLAAAPQREGEYGPEGCNLFIYHLPQEFGDAELTQMFVPFGQVISSKVFVDRVTNQSKCFGFVSFDNPQCAQAAIQAMNGFQIGMKRLKVQHKRPKDANKPY</sequence>
<dbReference type="InterPro" id="IPR035979">
    <property type="entry name" value="RBD_domain_sf"/>
</dbReference>
<dbReference type="InParanoid" id="A0A7M7MZW3"/>
<dbReference type="InterPro" id="IPR012677">
    <property type="entry name" value="Nucleotide-bd_a/b_plait_sf"/>
</dbReference>
<dbReference type="SMART" id="SM00360">
    <property type="entry name" value="RRM"/>
    <property type="match status" value="2"/>
</dbReference>
<dbReference type="Pfam" id="PF00076">
    <property type="entry name" value="RRM_1"/>
    <property type="match status" value="2"/>
</dbReference>
<dbReference type="Gene3D" id="3.30.70.330">
    <property type="match status" value="2"/>
</dbReference>
<dbReference type="FunCoup" id="A0A7M7MZW3">
    <property type="interactions" value="355"/>
</dbReference>
<evidence type="ECO:0000259" key="4">
    <source>
        <dbReference type="PROSITE" id="PS50102"/>
    </source>
</evidence>
<dbReference type="PANTHER" id="PTHR24012">
    <property type="entry name" value="RNA BINDING PROTEIN"/>
    <property type="match status" value="1"/>
</dbReference>
<keyword evidence="2 3" id="KW-0694">RNA-binding</keyword>
<dbReference type="RefSeq" id="XP_030829128.1">
    <property type="nucleotide sequence ID" value="XM_030973268.1"/>
</dbReference>
<dbReference type="FunFam" id="3.30.70.330:FF:000421">
    <property type="entry name" value="CUGBP Elav-like family member 4"/>
    <property type="match status" value="1"/>
</dbReference>
<dbReference type="InterPro" id="IPR000504">
    <property type="entry name" value="RRM_dom"/>
</dbReference>
<protein>
    <recommendedName>
        <fullName evidence="4">RRM domain-containing protein</fullName>
    </recommendedName>
</protein>
<evidence type="ECO:0000256" key="3">
    <source>
        <dbReference type="PROSITE-ProRule" id="PRU00176"/>
    </source>
</evidence>
<dbReference type="GO" id="GO:0003723">
    <property type="term" value="F:RNA binding"/>
    <property type="evidence" value="ECO:0007669"/>
    <property type="project" value="UniProtKB-UniRule"/>
</dbReference>
<feature type="domain" description="RRM" evidence="4">
    <location>
        <begin position="19"/>
        <end position="108"/>
    </location>
</feature>
<dbReference type="Proteomes" id="UP000007110">
    <property type="component" value="Unassembled WGS sequence"/>
</dbReference>
<evidence type="ECO:0000313" key="6">
    <source>
        <dbReference type="Proteomes" id="UP000007110"/>
    </source>
</evidence>
<reference evidence="5" key="2">
    <citation type="submission" date="2021-01" db="UniProtKB">
        <authorList>
            <consortium name="EnsemblMetazoa"/>
        </authorList>
    </citation>
    <scope>IDENTIFICATION</scope>
</reference>
<keyword evidence="1" id="KW-0677">Repeat</keyword>
<dbReference type="EnsemblMetazoa" id="XM_030973268">
    <property type="protein sequence ID" value="XP_030829128"/>
    <property type="gene ID" value="LOC575560"/>
</dbReference>
<dbReference type="GeneID" id="575560"/>
<accession>A0A7M7MZW3</accession>
<evidence type="ECO:0000256" key="2">
    <source>
        <dbReference type="ARBA" id="ARBA00022884"/>
    </source>
</evidence>
<dbReference type="FunFam" id="3.30.70.330:FF:000198">
    <property type="entry name" value="CUGBP Elav-like family member 6 isoform X3"/>
    <property type="match status" value="1"/>
</dbReference>
<evidence type="ECO:0000256" key="1">
    <source>
        <dbReference type="ARBA" id="ARBA00022737"/>
    </source>
</evidence>
<reference evidence="6" key="1">
    <citation type="submission" date="2015-02" db="EMBL/GenBank/DDBJ databases">
        <title>Genome sequencing for Strongylocentrotus purpuratus.</title>
        <authorList>
            <person name="Murali S."/>
            <person name="Liu Y."/>
            <person name="Vee V."/>
            <person name="English A."/>
            <person name="Wang M."/>
            <person name="Skinner E."/>
            <person name="Han Y."/>
            <person name="Muzny D.M."/>
            <person name="Worley K.C."/>
            <person name="Gibbs R.A."/>
        </authorList>
    </citation>
    <scope>NUCLEOTIDE SEQUENCE</scope>
</reference>
<evidence type="ECO:0000313" key="5">
    <source>
        <dbReference type="EnsemblMetazoa" id="XP_030829128"/>
    </source>
</evidence>
<organism evidence="5 6">
    <name type="scientific">Strongylocentrotus purpuratus</name>
    <name type="common">Purple sea urchin</name>
    <dbReference type="NCBI Taxonomy" id="7668"/>
    <lineage>
        <taxon>Eukaryota</taxon>
        <taxon>Metazoa</taxon>
        <taxon>Echinodermata</taxon>
        <taxon>Eleutherozoa</taxon>
        <taxon>Echinozoa</taxon>
        <taxon>Echinoidea</taxon>
        <taxon>Euechinoidea</taxon>
        <taxon>Echinacea</taxon>
        <taxon>Camarodonta</taxon>
        <taxon>Echinidea</taxon>
        <taxon>Strongylocentrotidae</taxon>
        <taxon>Strongylocentrotus</taxon>
    </lineage>
</organism>
<feature type="domain" description="RRM" evidence="4">
    <location>
        <begin position="342"/>
        <end position="420"/>
    </location>
</feature>